<evidence type="ECO:0000256" key="2">
    <source>
        <dbReference type="SAM" id="Phobius"/>
    </source>
</evidence>
<gene>
    <name evidence="3" type="ORF">BS50DRAFT_324113</name>
</gene>
<feature type="transmembrane region" description="Helical" evidence="2">
    <location>
        <begin position="151"/>
        <end position="177"/>
    </location>
</feature>
<keyword evidence="2" id="KW-0812">Transmembrane</keyword>
<organism evidence="3 4">
    <name type="scientific">Corynespora cassiicola Philippines</name>
    <dbReference type="NCBI Taxonomy" id="1448308"/>
    <lineage>
        <taxon>Eukaryota</taxon>
        <taxon>Fungi</taxon>
        <taxon>Dikarya</taxon>
        <taxon>Ascomycota</taxon>
        <taxon>Pezizomycotina</taxon>
        <taxon>Dothideomycetes</taxon>
        <taxon>Pleosporomycetidae</taxon>
        <taxon>Pleosporales</taxon>
        <taxon>Corynesporascaceae</taxon>
        <taxon>Corynespora</taxon>
    </lineage>
</organism>
<dbReference type="Proteomes" id="UP000240883">
    <property type="component" value="Unassembled WGS sequence"/>
</dbReference>
<reference evidence="3 4" key="1">
    <citation type="journal article" date="2018" name="Front. Microbiol.">
        <title>Genome-Wide Analysis of Corynespora cassiicola Leaf Fall Disease Putative Effectors.</title>
        <authorList>
            <person name="Lopez D."/>
            <person name="Ribeiro S."/>
            <person name="Label P."/>
            <person name="Fumanal B."/>
            <person name="Venisse J.S."/>
            <person name="Kohler A."/>
            <person name="de Oliveira R.R."/>
            <person name="Labutti K."/>
            <person name="Lipzen A."/>
            <person name="Lail K."/>
            <person name="Bauer D."/>
            <person name="Ohm R.A."/>
            <person name="Barry K.W."/>
            <person name="Spatafora J."/>
            <person name="Grigoriev I.V."/>
            <person name="Martin F.M."/>
            <person name="Pujade-Renaud V."/>
        </authorList>
    </citation>
    <scope>NUCLEOTIDE SEQUENCE [LARGE SCALE GENOMIC DNA]</scope>
    <source>
        <strain evidence="3 4">Philippines</strain>
    </source>
</reference>
<keyword evidence="2" id="KW-0472">Membrane</keyword>
<name>A0A2T2NTQ6_CORCC</name>
<protein>
    <submittedName>
        <fullName evidence="3">Uncharacterized protein</fullName>
    </submittedName>
</protein>
<keyword evidence="4" id="KW-1185">Reference proteome</keyword>
<dbReference type="AlphaFoldDB" id="A0A2T2NTQ6"/>
<dbReference type="EMBL" id="KZ678133">
    <property type="protein sequence ID" value="PSN68780.1"/>
    <property type="molecule type" value="Genomic_DNA"/>
</dbReference>
<evidence type="ECO:0000256" key="1">
    <source>
        <dbReference type="SAM" id="MobiDB-lite"/>
    </source>
</evidence>
<evidence type="ECO:0000313" key="4">
    <source>
        <dbReference type="Proteomes" id="UP000240883"/>
    </source>
</evidence>
<keyword evidence="2" id="KW-1133">Transmembrane helix</keyword>
<feature type="compositionally biased region" description="Polar residues" evidence="1">
    <location>
        <begin position="119"/>
        <end position="130"/>
    </location>
</feature>
<accession>A0A2T2NTQ6</accession>
<feature type="region of interest" description="Disordered" evidence="1">
    <location>
        <begin position="119"/>
        <end position="144"/>
    </location>
</feature>
<proteinExistence type="predicted"/>
<sequence>MDSALCPPLKITNSRDPPCSRQLVIPPFATPKPSNQDHRCPTPSPPKCLFAQPGYMDDRRALVQPRTLIPRPESPPPPCWLPTHYLRTTPPRPVSEPLRLPRQTHTHAHSTFYVVSRQQHTTPDMTSGTTHPGGPTIREKANPKDRADTPLLLLLAGRLAPTFFAPFFSYMFVFCFLRLPPMNWTGGTQDLESSEWGGG</sequence>
<evidence type="ECO:0000313" key="3">
    <source>
        <dbReference type="EMBL" id="PSN68780.1"/>
    </source>
</evidence>